<name>A0ABS4FQZ4_9BACL</name>
<feature type="transmembrane region" description="Helical" evidence="1">
    <location>
        <begin position="21"/>
        <end position="39"/>
    </location>
</feature>
<reference evidence="2 3" key="1">
    <citation type="submission" date="2021-03" db="EMBL/GenBank/DDBJ databases">
        <title>Genomic Encyclopedia of Type Strains, Phase IV (KMG-IV): sequencing the most valuable type-strain genomes for metagenomic binning, comparative biology and taxonomic classification.</title>
        <authorList>
            <person name="Goeker M."/>
        </authorList>
    </citation>
    <scope>NUCLEOTIDE SEQUENCE [LARGE SCALE GENOMIC DNA]</scope>
    <source>
        <strain evidence="2 3">DSM 14349</strain>
    </source>
</reference>
<sequence length="189" mass="21152">MSNDKEQYSDQDQSKSKKKTRISLIIGVVILIAILLMIFRSCSSDPIAPADRNDPVARPGVGEVLDGELPNMSDEQIREYLKKIQDASRFKTQVSSAGTIKSGSRTLNLLVQNHEDNSIDCYIEVFYEGEVIYTSPILKPKQFIKTIELSRELPEGATKLILRYNGIFEDRIVNATDVDIQAVSITKEG</sequence>
<proteinExistence type="predicted"/>
<protein>
    <recommendedName>
        <fullName evidence="4">DUF4352 domain-containing protein</fullName>
    </recommendedName>
</protein>
<keyword evidence="1" id="KW-1133">Transmembrane helix</keyword>
<evidence type="ECO:0000313" key="2">
    <source>
        <dbReference type="EMBL" id="MBP1904992.1"/>
    </source>
</evidence>
<comment type="caution">
    <text evidence="2">The sequence shown here is derived from an EMBL/GenBank/DDBJ whole genome shotgun (WGS) entry which is preliminary data.</text>
</comment>
<evidence type="ECO:0000256" key="1">
    <source>
        <dbReference type="SAM" id="Phobius"/>
    </source>
</evidence>
<organism evidence="2 3">
    <name type="scientific">Paenibacillus turicensis</name>
    <dbReference type="NCBI Taxonomy" id="160487"/>
    <lineage>
        <taxon>Bacteria</taxon>
        <taxon>Bacillati</taxon>
        <taxon>Bacillota</taxon>
        <taxon>Bacilli</taxon>
        <taxon>Bacillales</taxon>
        <taxon>Paenibacillaceae</taxon>
        <taxon>Paenibacillus</taxon>
    </lineage>
</organism>
<gene>
    <name evidence="2" type="ORF">J2Z32_001617</name>
</gene>
<dbReference type="Proteomes" id="UP001519272">
    <property type="component" value="Unassembled WGS sequence"/>
</dbReference>
<keyword evidence="3" id="KW-1185">Reference proteome</keyword>
<keyword evidence="1" id="KW-0812">Transmembrane</keyword>
<accession>A0ABS4FQZ4</accession>
<dbReference type="EMBL" id="JAGGKG010000006">
    <property type="protein sequence ID" value="MBP1904992.1"/>
    <property type="molecule type" value="Genomic_DNA"/>
</dbReference>
<evidence type="ECO:0008006" key="4">
    <source>
        <dbReference type="Google" id="ProtNLM"/>
    </source>
</evidence>
<evidence type="ECO:0000313" key="3">
    <source>
        <dbReference type="Proteomes" id="UP001519272"/>
    </source>
</evidence>
<keyword evidence="1" id="KW-0472">Membrane</keyword>